<organism evidence="2">
    <name type="scientific">uncultured Thermomicrobiales bacterium</name>
    <dbReference type="NCBI Taxonomy" id="1645740"/>
    <lineage>
        <taxon>Bacteria</taxon>
        <taxon>Pseudomonadati</taxon>
        <taxon>Thermomicrobiota</taxon>
        <taxon>Thermomicrobia</taxon>
        <taxon>Thermomicrobiales</taxon>
        <taxon>environmental samples</taxon>
    </lineage>
</organism>
<reference evidence="2" key="1">
    <citation type="submission" date="2020-02" db="EMBL/GenBank/DDBJ databases">
        <authorList>
            <person name="Meier V. D."/>
        </authorList>
    </citation>
    <scope>NUCLEOTIDE SEQUENCE</scope>
    <source>
        <strain evidence="2">AVDCRST_MAG49</strain>
    </source>
</reference>
<accession>A0A6J4VND8</accession>
<sequence>MVVSGAPGRPARPGPSPEVRGSGTDRAEAGRDPVGRSAGDHPDPV</sequence>
<name>A0A6J4VND8_9BACT</name>
<gene>
    <name evidence="2" type="ORF">AVDCRST_MAG49-4520</name>
</gene>
<evidence type="ECO:0000313" key="2">
    <source>
        <dbReference type="EMBL" id="CAA9578496.1"/>
    </source>
</evidence>
<proteinExistence type="predicted"/>
<feature type="region of interest" description="Disordered" evidence="1">
    <location>
        <begin position="1"/>
        <end position="45"/>
    </location>
</feature>
<protein>
    <submittedName>
        <fullName evidence="2">Uncharacterized protein</fullName>
    </submittedName>
</protein>
<evidence type="ECO:0000256" key="1">
    <source>
        <dbReference type="SAM" id="MobiDB-lite"/>
    </source>
</evidence>
<feature type="compositionally biased region" description="Basic and acidic residues" evidence="1">
    <location>
        <begin position="23"/>
        <end position="45"/>
    </location>
</feature>
<dbReference type="EMBL" id="CADCWG010000317">
    <property type="protein sequence ID" value="CAA9578496.1"/>
    <property type="molecule type" value="Genomic_DNA"/>
</dbReference>
<dbReference type="AlphaFoldDB" id="A0A6J4VND8"/>